<sequence length="114" mass="13202">MTQFSTCMLEPFSFIWLKPWPRKPEVLFHPQIVQEVTPSFDMFDPVRIRTAQSHFLRASVIDPGNPAAKYYLTLLQTLEDDEKGLIDQDEDDTISAEDVAHQNSPPRKRSRILT</sequence>
<feature type="compositionally biased region" description="Acidic residues" evidence="1">
    <location>
        <begin position="83"/>
        <end position="95"/>
    </location>
</feature>
<evidence type="ECO:0000313" key="3">
    <source>
        <dbReference type="Proteomes" id="UP000007148"/>
    </source>
</evidence>
<keyword evidence="3" id="KW-1185">Reference proteome</keyword>
<comment type="caution">
    <text evidence="2">The sequence shown here is derived from an EMBL/GenBank/DDBJ whole genome shotgun (WGS) entry which is preliminary data.</text>
</comment>
<name>G4TND5_SERID</name>
<protein>
    <submittedName>
        <fullName evidence="2">Uncharacterized protein</fullName>
    </submittedName>
</protein>
<proteinExistence type="predicted"/>
<dbReference type="EMBL" id="CAFZ01000185">
    <property type="protein sequence ID" value="CCA72813.1"/>
    <property type="molecule type" value="Genomic_DNA"/>
</dbReference>
<evidence type="ECO:0000313" key="2">
    <source>
        <dbReference type="EMBL" id="CCA72813.1"/>
    </source>
</evidence>
<gene>
    <name evidence="2" type="ORF">PIIN_06749</name>
</gene>
<accession>G4TND5</accession>
<reference evidence="2 3" key="1">
    <citation type="journal article" date="2011" name="PLoS Pathog.">
        <title>Endophytic Life Strategies Decoded by Genome and Transcriptome Analyses of the Mutualistic Root Symbiont Piriformospora indica.</title>
        <authorList>
            <person name="Zuccaro A."/>
            <person name="Lahrmann U."/>
            <person name="Guldener U."/>
            <person name="Langen G."/>
            <person name="Pfiffi S."/>
            <person name="Biedenkopf D."/>
            <person name="Wong P."/>
            <person name="Samans B."/>
            <person name="Grimm C."/>
            <person name="Basiewicz M."/>
            <person name="Murat C."/>
            <person name="Martin F."/>
            <person name="Kogel K.H."/>
        </authorList>
    </citation>
    <scope>NUCLEOTIDE SEQUENCE [LARGE SCALE GENOMIC DNA]</scope>
    <source>
        <strain evidence="2 3">DSM 11827</strain>
    </source>
</reference>
<dbReference type="Proteomes" id="UP000007148">
    <property type="component" value="Unassembled WGS sequence"/>
</dbReference>
<feature type="region of interest" description="Disordered" evidence="1">
    <location>
        <begin position="83"/>
        <end position="114"/>
    </location>
</feature>
<dbReference type="HOGENOM" id="CLU_2122007_0_0_1"/>
<dbReference type="AlphaFoldDB" id="G4TND5"/>
<organism evidence="2 3">
    <name type="scientific">Serendipita indica (strain DSM 11827)</name>
    <name type="common">Root endophyte fungus</name>
    <name type="synonym">Piriformospora indica</name>
    <dbReference type="NCBI Taxonomy" id="1109443"/>
    <lineage>
        <taxon>Eukaryota</taxon>
        <taxon>Fungi</taxon>
        <taxon>Dikarya</taxon>
        <taxon>Basidiomycota</taxon>
        <taxon>Agaricomycotina</taxon>
        <taxon>Agaricomycetes</taxon>
        <taxon>Sebacinales</taxon>
        <taxon>Serendipitaceae</taxon>
        <taxon>Serendipita</taxon>
    </lineage>
</organism>
<dbReference type="InParanoid" id="G4TND5"/>
<evidence type="ECO:0000256" key="1">
    <source>
        <dbReference type="SAM" id="MobiDB-lite"/>
    </source>
</evidence>
<dbReference type="OrthoDB" id="2159786at2759"/>